<name>A0ABM6W7M9_9STRE</name>
<feature type="transmembrane region" description="Helical" evidence="1">
    <location>
        <begin position="72"/>
        <end position="90"/>
    </location>
</feature>
<feature type="transmembrane region" description="Helical" evidence="1">
    <location>
        <begin position="126"/>
        <end position="147"/>
    </location>
</feature>
<dbReference type="GeneID" id="93924525"/>
<keyword evidence="1" id="KW-1133">Transmembrane helix</keyword>
<reference evidence="2 3" key="1">
    <citation type="submission" date="2018-05" db="EMBL/GenBank/DDBJ databases">
        <title>Complete genome sequences of Streptococcus sobrinus.</title>
        <authorList>
            <person name="Sales M."/>
            <person name="Jensen P.A."/>
        </authorList>
    </citation>
    <scope>NUCLEOTIDE SEQUENCE [LARGE SCALE GENOMIC DNA]</scope>
    <source>
        <strain evidence="2 3">SL1</strain>
    </source>
</reference>
<keyword evidence="1" id="KW-0472">Membrane</keyword>
<sequence length="148" mass="16096">MAYIISYVISWILGLLLFLIFPEKGLVTSLLQAHLVFGIGFFGGFGFLGHFIFSERVAQSIGWTSNGFQKELGLITLGIGVSGVYCGLTNNGQNSLPLLIVLSFFLIGAGINHIRELITSHNTNAGNVVIILPDFLIPITLLVLLYLQ</sequence>
<keyword evidence="3" id="KW-1185">Reference proteome</keyword>
<dbReference type="InterPro" id="IPR046740">
    <property type="entry name" value="DUF6790"/>
</dbReference>
<dbReference type="Proteomes" id="UP000245369">
    <property type="component" value="Chromosome"/>
</dbReference>
<gene>
    <name evidence="2" type="ORF">DK182_08400</name>
</gene>
<proteinExistence type="predicted"/>
<dbReference type="Pfam" id="PF20589">
    <property type="entry name" value="DUF6790"/>
    <property type="match status" value="1"/>
</dbReference>
<dbReference type="EMBL" id="CP029490">
    <property type="protein sequence ID" value="AWN21363.1"/>
    <property type="molecule type" value="Genomic_DNA"/>
</dbReference>
<dbReference type="RefSeq" id="WP_002961206.1">
    <property type="nucleotide sequence ID" value="NZ_CP029490.1"/>
</dbReference>
<organism evidence="2 3">
    <name type="scientific">Streptococcus sobrinus</name>
    <dbReference type="NCBI Taxonomy" id="1310"/>
    <lineage>
        <taxon>Bacteria</taxon>
        <taxon>Bacillati</taxon>
        <taxon>Bacillota</taxon>
        <taxon>Bacilli</taxon>
        <taxon>Lactobacillales</taxon>
        <taxon>Streptococcaceae</taxon>
        <taxon>Streptococcus</taxon>
    </lineage>
</organism>
<protein>
    <submittedName>
        <fullName evidence="2">Stearoyl-CoA 9-desaturase</fullName>
    </submittedName>
</protein>
<evidence type="ECO:0000313" key="3">
    <source>
        <dbReference type="Proteomes" id="UP000245369"/>
    </source>
</evidence>
<evidence type="ECO:0000313" key="2">
    <source>
        <dbReference type="EMBL" id="AWN21363.1"/>
    </source>
</evidence>
<keyword evidence="1" id="KW-0812">Transmembrane</keyword>
<feature type="transmembrane region" description="Helical" evidence="1">
    <location>
        <begin position="96"/>
        <end position="114"/>
    </location>
</feature>
<feature type="transmembrane region" description="Helical" evidence="1">
    <location>
        <begin position="33"/>
        <end position="52"/>
    </location>
</feature>
<evidence type="ECO:0000256" key="1">
    <source>
        <dbReference type="SAM" id="Phobius"/>
    </source>
</evidence>
<accession>A0ABM6W7M9</accession>
<feature type="transmembrane region" description="Helical" evidence="1">
    <location>
        <begin position="5"/>
        <end position="21"/>
    </location>
</feature>